<comment type="caution">
    <text evidence="4">The sequence shown here is derived from an EMBL/GenBank/DDBJ whole genome shotgun (WGS) entry which is preliminary data.</text>
</comment>
<dbReference type="InterPro" id="IPR051311">
    <property type="entry name" value="DedA_domain"/>
</dbReference>
<protein>
    <submittedName>
        <fullName evidence="4">DedA family protein</fullName>
    </submittedName>
</protein>
<feature type="domain" description="VTT" evidence="3">
    <location>
        <begin position="46"/>
        <end position="171"/>
    </location>
</feature>
<dbReference type="EMBL" id="JAYJLD010000001">
    <property type="protein sequence ID" value="MEB3100190.1"/>
    <property type="molecule type" value="Genomic_DNA"/>
</dbReference>
<proteinExistence type="inferred from homology"/>
<accession>A0ABU5ZCF7</accession>
<dbReference type="Pfam" id="PF09335">
    <property type="entry name" value="VTT_dom"/>
    <property type="match status" value="1"/>
</dbReference>
<evidence type="ECO:0000313" key="5">
    <source>
        <dbReference type="Proteomes" id="UP001310386"/>
    </source>
</evidence>
<organism evidence="4 5">
    <name type="scientific">Ferviditalea candida</name>
    <dbReference type="NCBI Taxonomy" id="3108399"/>
    <lineage>
        <taxon>Bacteria</taxon>
        <taxon>Bacillati</taxon>
        <taxon>Bacillota</taxon>
        <taxon>Bacilli</taxon>
        <taxon>Bacillales</taxon>
        <taxon>Paenibacillaceae</taxon>
        <taxon>Ferviditalea</taxon>
    </lineage>
</organism>
<dbReference type="PANTHER" id="PTHR42709:SF9">
    <property type="entry name" value="ALKALINE PHOSPHATASE LIKE PROTEIN"/>
    <property type="match status" value="1"/>
</dbReference>
<comment type="similarity">
    <text evidence="1">Belongs to the DedA family.</text>
</comment>
<name>A0ABU5ZCF7_9BACL</name>
<evidence type="ECO:0000313" key="4">
    <source>
        <dbReference type="EMBL" id="MEB3100190.1"/>
    </source>
</evidence>
<feature type="transmembrane region" description="Helical" evidence="2">
    <location>
        <begin position="151"/>
        <end position="169"/>
    </location>
</feature>
<evidence type="ECO:0000259" key="3">
    <source>
        <dbReference type="Pfam" id="PF09335"/>
    </source>
</evidence>
<keyword evidence="2" id="KW-0472">Membrane</keyword>
<gene>
    <name evidence="4" type="ORF">VF724_00775</name>
</gene>
<feature type="transmembrane region" description="Helical" evidence="2">
    <location>
        <begin position="189"/>
        <end position="210"/>
    </location>
</feature>
<keyword evidence="2" id="KW-1133">Transmembrane helix</keyword>
<feature type="transmembrane region" description="Helical" evidence="2">
    <location>
        <begin position="21"/>
        <end position="43"/>
    </location>
</feature>
<dbReference type="InterPro" id="IPR032816">
    <property type="entry name" value="VTT_dom"/>
</dbReference>
<feature type="transmembrane region" description="Helical" evidence="2">
    <location>
        <begin position="63"/>
        <end position="87"/>
    </location>
</feature>
<dbReference type="Proteomes" id="UP001310386">
    <property type="component" value="Unassembled WGS sequence"/>
</dbReference>
<keyword evidence="5" id="KW-1185">Reference proteome</keyword>
<sequence length="216" mass="24262">MTDGQISNVRLERVRLKETMLDFIAQYGYLGLFSSIAASLIGMPMPDETMMVFAGYLSSAGRLSFPVAWISSFAGSMVGMLVSYAIGRKFGRPFLERYGKWLFLSPGKLEKAEKWFQAYGIWTVSFGYYIPVVRHFTCYLSGIGRIPYPRYVLFAGTGAAVWTFTFLYLGHMLGANWRTIQDKLHSPLLLILMLAAGIAVLFALFVLGSARKRSRN</sequence>
<dbReference type="PANTHER" id="PTHR42709">
    <property type="entry name" value="ALKALINE PHOSPHATASE LIKE PROTEIN"/>
    <property type="match status" value="1"/>
</dbReference>
<evidence type="ECO:0000256" key="1">
    <source>
        <dbReference type="ARBA" id="ARBA00010792"/>
    </source>
</evidence>
<reference evidence="4" key="1">
    <citation type="submission" date="2023-12" db="EMBL/GenBank/DDBJ databases">
        <title>Fervidustalea candida gen. nov., sp. nov., a novel member of the family Paenibacillaceae isolated from a geothermal area.</title>
        <authorList>
            <person name="Li W.-J."/>
            <person name="Jiao J.-Y."/>
            <person name="Chen Y."/>
        </authorList>
    </citation>
    <scope>NUCLEOTIDE SEQUENCE</scope>
    <source>
        <strain evidence="4">SYSU GA230002</strain>
    </source>
</reference>
<dbReference type="RefSeq" id="WP_371752297.1">
    <property type="nucleotide sequence ID" value="NZ_JAYJLD010000001.1"/>
</dbReference>
<evidence type="ECO:0000256" key="2">
    <source>
        <dbReference type="SAM" id="Phobius"/>
    </source>
</evidence>
<keyword evidence="2" id="KW-0812">Transmembrane</keyword>